<dbReference type="EMBL" id="JAUTXT010000042">
    <property type="protein sequence ID" value="KAK3671551.1"/>
    <property type="molecule type" value="Genomic_DNA"/>
</dbReference>
<feature type="compositionally biased region" description="Basic and acidic residues" evidence="1">
    <location>
        <begin position="352"/>
        <end position="361"/>
    </location>
</feature>
<feature type="compositionally biased region" description="Basic and acidic residues" evidence="1">
    <location>
        <begin position="115"/>
        <end position="140"/>
    </location>
</feature>
<accession>A0AAE0WIS1</accession>
<feature type="compositionally biased region" description="Polar residues" evidence="1">
    <location>
        <begin position="199"/>
        <end position="209"/>
    </location>
</feature>
<name>A0AAE0WIS1_9PEZI</name>
<dbReference type="AlphaFoldDB" id="A0AAE0WIS1"/>
<feature type="region of interest" description="Disordered" evidence="1">
    <location>
        <begin position="115"/>
        <end position="146"/>
    </location>
</feature>
<comment type="caution">
    <text evidence="2">The sequence shown here is derived from an EMBL/GenBank/DDBJ whole genome shotgun (WGS) entry which is preliminary data.</text>
</comment>
<feature type="compositionally biased region" description="Basic and acidic residues" evidence="1">
    <location>
        <begin position="1"/>
        <end position="12"/>
    </location>
</feature>
<feature type="compositionally biased region" description="Basic and acidic residues" evidence="1">
    <location>
        <begin position="262"/>
        <end position="294"/>
    </location>
</feature>
<reference evidence="2" key="1">
    <citation type="submission" date="2023-07" db="EMBL/GenBank/DDBJ databases">
        <title>Black Yeasts Isolated from many extreme environments.</title>
        <authorList>
            <person name="Coleine C."/>
            <person name="Stajich J.E."/>
            <person name="Selbmann L."/>
        </authorList>
    </citation>
    <scope>NUCLEOTIDE SEQUENCE</scope>
    <source>
        <strain evidence="2">CCFEE 5485</strain>
    </source>
</reference>
<gene>
    <name evidence="2" type="ORF">LTR78_008651</name>
</gene>
<feature type="compositionally biased region" description="Polar residues" evidence="1">
    <location>
        <begin position="217"/>
        <end position="233"/>
    </location>
</feature>
<keyword evidence="3" id="KW-1185">Reference proteome</keyword>
<feature type="compositionally biased region" description="Acidic residues" evidence="1">
    <location>
        <begin position="500"/>
        <end position="512"/>
    </location>
</feature>
<feature type="region of interest" description="Disordered" evidence="1">
    <location>
        <begin position="188"/>
        <end position="294"/>
    </location>
</feature>
<feature type="region of interest" description="Disordered" evidence="1">
    <location>
        <begin position="352"/>
        <end position="442"/>
    </location>
</feature>
<evidence type="ECO:0000256" key="1">
    <source>
        <dbReference type="SAM" id="MobiDB-lite"/>
    </source>
</evidence>
<sequence>MSFRKAPLERPKPQPLWDSGTQPREFTSTPPFHTYDGSYQMSRGCEDKSHWADHANVLERYDTFYFPSPPFRCSLCEIFADSGADSRKNCSAVRAYGYDSFGHIKLVHADSEEAQEVRDAISPPKTRDESTYIPMPERRRPSARYSDALGPAAMSRTSHLTTAMDGSLSPGGTSTSVEAELGNFWKQVPWSGGKEDQSGPYQAESSQSPWWHHGSPFRSSQPQHEINELSSAGCSMPGAFASDAPRPSDSFAPSSLTSRTATMEEIRQLRASVEKRDAQEKRETREKFRSREQLTYRERYQAEKEAVAEKKAAAAEEKRKQEDLRSATVRFAKMVLQDGLGVRRTGRFLSQLRKEAGEKTSCDGGARMGARGSETGEVVPSESIKESVRNTMQVPVSKCDAPTNAKLGSTERVSESPLEKKKTPQKSTDQPPPTNQAGGIARLWTLARERQQDVKDSRDWVQVEDEEDFVAVSKDEVMGDAEEMSGKGKKWQVVSHDGEDMAEESERDMDMS</sequence>
<feature type="compositionally biased region" description="Basic and acidic residues" evidence="1">
    <location>
        <begin position="412"/>
        <end position="422"/>
    </location>
</feature>
<proteinExistence type="predicted"/>
<feature type="region of interest" description="Disordered" evidence="1">
    <location>
        <begin position="474"/>
        <end position="512"/>
    </location>
</feature>
<dbReference type="Proteomes" id="UP001274830">
    <property type="component" value="Unassembled WGS sequence"/>
</dbReference>
<evidence type="ECO:0000313" key="2">
    <source>
        <dbReference type="EMBL" id="KAK3671551.1"/>
    </source>
</evidence>
<evidence type="ECO:0000313" key="3">
    <source>
        <dbReference type="Proteomes" id="UP001274830"/>
    </source>
</evidence>
<protein>
    <submittedName>
        <fullName evidence="2">Uncharacterized protein</fullName>
    </submittedName>
</protein>
<feature type="compositionally biased region" description="Polar residues" evidence="1">
    <location>
        <begin position="19"/>
        <end position="33"/>
    </location>
</feature>
<organism evidence="2 3">
    <name type="scientific">Recurvomyces mirabilis</name>
    <dbReference type="NCBI Taxonomy" id="574656"/>
    <lineage>
        <taxon>Eukaryota</taxon>
        <taxon>Fungi</taxon>
        <taxon>Dikarya</taxon>
        <taxon>Ascomycota</taxon>
        <taxon>Pezizomycotina</taxon>
        <taxon>Dothideomycetes</taxon>
        <taxon>Dothideomycetidae</taxon>
        <taxon>Mycosphaerellales</taxon>
        <taxon>Teratosphaeriaceae</taxon>
        <taxon>Recurvomyces</taxon>
    </lineage>
</organism>
<feature type="region of interest" description="Disordered" evidence="1">
    <location>
        <begin position="1"/>
        <end position="33"/>
    </location>
</feature>
<feature type="compositionally biased region" description="Polar residues" evidence="1">
    <location>
        <begin position="251"/>
        <end position="261"/>
    </location>
</feature>